<gene>
    <name evidence="1" type="ORF">GWI33_000682</name>
</gene>
<keyword evidence="2" id="KW-1185">Reference proteome</keyword>
<sequence length="87" mass="9771">MLTNGHRRTTLALRPSSADAGKYLPWPRVRTQSSTVVNGGSHEDRRWPCCAFPGTSLSKPFSLFSSEYLNSLKHTSDNNNNLIYQVM</sequence>
<accession>A0A834MH71</accession>
<reference evidence="1" key="1">
    <citation type="submission" date="2020-08" db="EMBL/GenBank/DDBJ databases">
        <title>Genome sequencing and assembly of the red palm weevil Rhynchophorus ferrugineus.</title>
        <authorList>
            <person name="Dias G.B."/>
            <person name="Bergman C.M."/>
            <person name="Manee M."/>
        </authorList>
    </citation>
    <scope>NUCLEOTIDE SEQUENCE</scope>
    <source>
        <strain evidence="1">AA-2017</strain>
        <tissue evidence="1">Whole larva</tissue>
    </source>
</reference>
<evidence type="ECO:0000313" key="1">
    <source>
        <dbReference type="EMBL" id="KAF7283408.1"/>
    </source>
</evidence>
<protein>
    <submittedName>
        <fullName evidence="1">Uncharacterized protein</fullName>
    </submittedName>
</protein>
<organism evidence="1 2">
    <name type="scientific">Rhynchophorus ferrugineus</name>
    <name type="common">Red palm weevil</name>
    <name type="synonym">Curculio ferrugineus</name>
    <dbReference type="NCBI Taxonomy" id="354439"/>
    <lineage>
        <taxon>Eukaryota</taxon>
        <taxon>Metazoa</taxon>
        <taxon>Ecdysozoa</taxon>
        <taxon>Arthropoda</taxon>
        <taxon>Hexapoda</taxon>
        <taxon>Insecta</taxon>
        <taxon>Pterygota</taxon>
        <taxon>Neoptera</taxon>
        <taxon>Endopterygota</taxon>
        <taxon>Coleoptera</taxon>
        <taxon>Polyphaga</taxon>
        <taxon>Cucujiformia</taxon>
        <taxon>Curculionidae</taxon>
        <taxon>Dryophthorinae</taxon>
        <taxon>Rhynchophorus</taxon>
    </lineage>
</organism>
<comment type="caution">
    <text evidence="1">The sequence shown here is derived from an EMBL/GenBank/DDBJ whole genome shotgun (WGS) entry which is preliminary data.</text>
</comment>
<proteinExistence type="predicted"/>
<dbReference type="Proteomes" id="UP000625711">
    <property type="component" value="Unassembled WGS sequence"/>
</dbReference>
<name>A0A834MH71_RHYFE</name>
<dbReference type="AlphaFoldDB" id="A0A834MH71"/>
<evidence type="ECO:0000313" key="2">
    <source>
        <dbReference type="Proteomes" id="UP000625711"/>
    </source>
</evidence>
<dbReference type="EMBL" id="JAACXV010000112">
    <property type="protein sequence ID" value="KAF7283408.1"/>
    <property type="molecule type" value="Genomic_DNA"/>
</dbReference>